<sequence length="576" mass="58968">MNPSTAFATVVVDELIRSGVREAVLAPGSRSTPLALALAAADRDGRLRLHVRIDERTAGFLAIGLIRGTGLPVPVLTTSGTAVANLYPAVLEASHSGLPLIVLSADRPPELRGTGANQTTDQLKVFGDAVRLFHELGTPSKQLGQVAYWRSSIARAVSAAVGARTADPGPVQLNCPLVEPLVPTDDGDWPEPLDGRTTGPWTSVHATGAQPSAVAPGPKTVVVAGDGASQAARLAAEAGNWPLFAEPSSRARTGPAVISAYRLLLAATSPAATAQAAPSTPGTAAEAVASLGAEIERVIVFGHPTLSRPISKLLARPDVEVIVVAPTGLWPDAAHRAASVVTGLEVIGSDQTDWLDRWLHADQLARAAMDKVLAPVGGRAGAAGGLSGPLVAAVVGEAVGADGMLVVASSNAVRDLDLAPVVPIRTVANRGLAGIDGTLSTAVGAALANAGATHALVGDLAFLHDSNGLVIGPAEPRPDLRIVVLNDNGGGIFATLEQGGGDHADYFERVFGTPHDVDLAALCAATGTPHQLVETADELREVLARTVAGIDVVEVRVDRSAHRELHADLHQAVSQL</sequence>
<dbReference type="InterPro" id="IPR004433">
    <property type="entry name" value="MenaQ_synth_MenD"/>
</dbReference>
<comment type="similarity">
    <text evidence="6">Belongs to the TPP enzyme family. MenD subfamily.</text>
</comment>
<dbReference type="PANTHER" id="PTHR42916:SF1">
    <property type="entry name" value="PROTEIN PHYLLO, CHLOROPLASTIC"/>
    <property type="match status" value="1"/>
</dbReference>
<keyword evidence="6" id="KW-0474">Menaquinone biosynthesis</keyword>
<dbReference type="InterPro" id="IPR011766">
    <property type="entry name" value="TPP_enzyme_TPP-bd"/>
</dbReference>
<keyword evidence="1 6" id="KW-0808">Transferase</keyword>
<evidence type="ECO:0000259" key="8">
    <source>
        <dbReference type="Pfam" id="PF02776"/>
    </source>
</evidence>
<feature type="domain" description="Thiamine pyrophosphate enzyme TPP-binding" evidence="7">
    <location>
        <begin position="426"/>
        <end position="548"/>
    </location>
</feature>
<evidence type="ECO:0000256" key="3">
    <source>
        <dbReference type="ARBA" id="ARBA00022842"/>
    </source>
</evidence>
<dbReference type="Proteomes" id="UP001500542">
    <property type="component" value="Unassembled WGS sequence"/>
</dbReference>
<accession>A0ABN1R718</accession>
<reference evidence="9 10" key="1">
    <citation type="journal article" date="2019" name="Int. J. Syst. Evol. Microbiol.">
        <title>The Global Catalogue of Microorganisms (GCM) 10K type strain sequencing project: providing services to taxonomists for standard genome sequencing and annotation.</title>
        <authorList>
            <consortium name="The Broad Institute Genomics Platform"/>
            <consortium name="The Broad Institute Genome Sequencing Center for Infectious Disease"/>
            <person name="Wu L."/>
            <person name="Ma J."/>
        </authorList>
    </citation>
    <scope>NUCLEOTIDE SEQUENCE [LARGE SCALE GENOMIC DNA]</scope>
    <source>
        <strain evidence="9 10">JCM 10977</strain>
    </source>
</reference>
<evidence type="ECO:0000256" key="5">
    <source>
        <dbReference type="ARBA" id="ARBA00023211"/>
    </source>
</evidence>
<evidence type="ECO:0000256" key="2">
    <source>
        <dbReference type="ARBA" id="ARBA00022723"/>
    </source>
</evidence>
<evidence type="ECO:0000256" key="6">
    <source>
        <dbReference type="HAMAP-Rule" id="MF_01659"/>
    </source>
</evidence>
<dbReference type="PIRSF" id="PIRSF004983">
    <property type="entry name" value="MenD"/>
    <property type="match status" value="1"/>
</dbReference>
<comment type="catalytic activity">
    <reaction evidence="6">
        <text>isochorismate + 2-oxoglutarate + H(+) = 5-enolpyruvoyl-6-hydroxy-2-succinyl-cyclohex-3-ene-1-carboxylate + CO2</text>
        <dbReference type="Rhea" id="RHEA:25593"/>
        <dbReference type="ChEBI" id="CHEBI:15378"/>
        <dbReference type="ChEBI" id="CHEBI:16526"/>
        <dbReference type="ChEBI" id="CHEBI:16810"/>
        <dbReference type="ChEBI" id="CHEBI:29780"/>
        <dbReference type="ChEBI" id="CHEBI:58818"/>
        <dbReference type="EC" id="2.2.1.9"/>
    </reaction>
</comment>
<dbReference type="HAMAP" id="MF_01659">
    <property type="entry name" value="MenD"/>
    <property type="match status" value="1"/>
</dbReference>
<keyword evidence="3 6" id="KW-0460">Magnesium</keyword>
<protein>
    <recommendedName>
        <fullName evidence="6">2-succinyl-5-enolpyruvyl-6-hydroxy-3-cyclohexene-1-carboxylate synthase</fullName>
        <shortName evidence="6">SEPHCHC synthase</shortName>
        <ecNumber evidence="6">2.2.1.9</ecNumber>
    </recommendedName>
    <alternativeName>
        <fullName evidence="6">Menaquinone biosynthesis protein MenD</fullName>
    </alternativeName>
</protein>
<proteinExistence type="inferred from homology"/>
<dbReference type="InterPro" id="IPR029061">
    <property type="entry name" value="THDP-binding"/>
</dbReference>
<organism evidence="9 10">
    <name type="scientific">Kribbella koreensis</name>
    <dbReference type="NCBI Taxonomy" id="57909"/>
    <lineage>
        <taxon>Bacteria</taxon>
        <taxon>Bacillati</taxon>
        <taxon>Actinomycetota</taxon>
        <taxon>Actinomycetes</taxon>
        <taxon>Propionibacteriales</taxon>
        <taxon>Kribbellaceae</taxon>
        <taxon>Kribbella</taxon>
    </lineage>
</organism>
<dbReference type="CDD" id="cd07037">
    <property type="entry name" value="TPP_PYR_MenD"/>
    <property type="match status" value="1"/>
</dbReference>
<comment type="caution">
    <text evidence="9">The sequence shown here is derived from an EMBL/GenBank/DDBJ whole genome shotgun (WGS) entry which is preliminary data.</text>
</comment>
<dbReference type="EMBL" id="BAAAHK010000013">
    <property type="protein sequence ID" value="GAA0951832.1"/>
    <property type="molecule type" value="Genomic_DNA"/>
</dbReference>
<name>A0ABN1R718_9ACTN</name>
<comment type="function">
    <text evidence="6">Catalyzes the thiamine diphosphate-dependent decarboxylation of 2-oxoglutarate and the subsequent addition of the resulting succinic semialdehyde-thiamine pyrophosphate anion to isochorismate to yield 2-succinyl-5-enolpyruvyl-6-hydroxy-3-cyclohexene-1-carboxylate (SEPHCHC).</text>
</comment>
<dbReference type="EC" id="2.2.1.9" evidence="6"/>
<evidence type="ECO:0000313" key="10">
    <source>
        <dbReference type="Proteomes" id="UP001500542"/>
    </source>
</evidence>
<comment type="pathway">
    <text evidence="6">Quinol/quinone metabolism; 1,4-dihydroxy-2-naphthoate biosynthesis; 1,4-dihydroxy-2-naphthoate from chorismate: step 2/7.</text>
</comment>
<dbReference type="Pfam" id="PF02775">
    <property type="entry name" value="TPP_enzyme_C"/>
    <property type="match status" value="1"/>
</dbReference>
<evidence type="ECO:0000259" key="7">
    <source>
        <dbReference type="Pfam" id="PF02775"/>
    </source>
</evidence>
<evidence type="ECO:0000256" key="4">
    <source>
        <dbReference type="ARBA" id="ARBA00023052"/>
    </source>
</evidence>
<keyword evidence="10" id="KW-1185">Reference proteome</keyword>
<dbReference type="SUPFAM" id="SSF52518">
    <property type="entry name" value="Thiamin diphosphate-binding fold (THDP-binding)"/>
    <property type="match status" value="2"/>
</dbReference>
<dbReference type="RefSeq" id="WP_343975867.1">
    <property type="nucleotide sequence ID" value="NZ_BAAAHK010000013.1"/>
</dbReference>
<keyword evidence="5 6" id="KW-0464">Manganese</keyword>
<dbReference type="Gene3D" id="3.40.50.970">
    <property type="match status" value="2"/>
</dbReference>
<comment type="cofactor">
    <cofactor evidence="6">
        <name>thiamine diphosphate</name>
        <dbReference type="ChEBI" id="CHEBI:58937"/>
    </cofactor>
    <text evidence="6">Binds 1 thiamine pyrophosphate per subunit.</text>
</comment>
<comment type="subunit">
    <text evidence="6">Homodimer.</text>
</comment>
<comment type="cofactor">
    <cofactor evidence="6">
        <name>Mg(2+)</name>
        <dbReference type="ChEBI" id="CHEBI:18420"/>
    </cofactor>
    <cofactor evidence="6">
        <name>Mn(2+)</name>
        <dbReference type="ChEBI" id="CHEBI:29035"/>
    </cofactor>
</comment>
<evidence type="ECO:0000313" key="9">
    <source>
        <dbReference type="EMBL" id="GAA0951832.1"/>
    </source>
</evidence>
<keyword evidence="2 6" id="KW-0479">Metal-binding</keyword>
<feature type="domain" description="Thiamine pyrophosphate enzyme N-terminal TPP-binding" evidence="8">
    <location>
        <begin position="7"/>
        <end position="124"/>
    </location>
</feature>
<dbReference type="InterPro" id="IPR012001">
    <property type="entry name" value="Thiamin_PyroP_enz_TPP-bd_dom"/>
</dbReference>
<dbReference type="NCBIfam" id="TIGR00173">
    <property type="entry name" value="menD"/>
    <property type="match status" value="1"/>
</dbReference>
<comment type="pathway">
    <text evidence="6">Quinol/quinone metabolism; menaquinone biosynthesis.</text>
</comment>
<gene>
    <name evidence="6 9" type="primary">menD</name>
    <name evidence="9" type="ORF">GCM10009554_53900</name>
</gene>
<dbReference type="Pfam" id="PF02776">
    <property type="entry name" value="TPP_enzyme_N"/>
    <property type="match status" value="1"/>
</dbReference>
<evidence type="ECO:0000256" key="1">
    <source>
        <dbReference type="ARBA" id="ARBA00022679"/>
    </source>
</evidence>
<keyword evidence="4 6" id="KW-0786">Thiamine pyrophosphate</keyword>
<dbReference type="CDD" id="cd02009">
    <property type="entry name" value="TPP_SHCHC_synthase"/>
    <property type="match status" value="1"/>
</dbReference>
<dbReference type="Gene3D" id="3.40.50.1220">
    <property type="entry name" value="TPP-binding domain"/>
    <property type="match status" value="1"/>
</dbReference>
<dbReference type="PANTHER" id="PTHR42916">
    <property type="entry name" value="2-SUCCINYL-5-ENOLPYRUVYL-6-HYDROXY-3-CYCLOHEXENE-1-CARBOXYLATE SYNTHASE"/>
    <property type="match status" value="1"/>
</dbReference>